<dbReference type="Pfam" id="PF13499">
    <property type="entry name" value="EF-hand_7"/>
    <property type="match status" value="1"/>
</dbReference>
<dbReference type="PROSITE" id="PS00018">
    <property type="entry name" value="EF_HAND_1"/>
    <property type="match status" value="3"/>
</dbReference>
<dbReference type="EMBL" id="JADGJQ010000002">
    <property type="protein sequence ID" value="KAJ3185017.1"/>
    <property type="molecule type" value="Genomic_DNA"/>
</dbReference>
<evidence type="ECO:0000313" key="6">
    <source>
        <dbReference type="Proteomes" id="UP001212152"/>
    </source>
</evidence>
<dbReference type="CDD" id="cd00051">
    <property type="entry name" value="EFh"/>
    <property type="match status" value="1"/>
</dbReference>
<evidence type="ECO:0000313" key="5">
    <source>
        <dbReference type="EMBL" id="KAJ3185017.1"/>
    </source>
</evidence>
<name>A0AAD5XVT1_9FUNG</name>
<evidence type="ECO:0000256" key="2">
    <source>
        <dbReference type="ARBA" id="ARBA00022837"/>
    </source>
</evidence>
<feature type="domain" description="EF-hand" evidence="4">
    <location>
        <begin position="67"/>
        <end position="102"/>
    </location>
</feature>
<evidence type="ECO:0000256" key="1">
    <source>
        <dbReference type="ARBA" id="ARBA00022737"/>
    </source>
</evidence>
<feature type="compositionally biased region" description="Pro residues" evidence="3">
    <location>
        <begin position="17"/>
        <end position="30"/>
    </location>
</feature>
<comment type="caution">
    <text evidence="5">The sequence shown here is derived from an EMBL/GenBank/DDBJ whole genome shotgun (WGS) entry which is preliminary data.</text>
</comment>
<sequence length="259" mass="28172">MLHGKASRPVSASGKLPPLPTAKPSTPPPQVTVAASATTEPAAAPAPVVAPAPHVRTKTRKFRLTDAQIREIREAFDLFDEDGSGEISGKEWRVAMRALGFEPSNEEVKKMLSEMDDDGNGTIDYQEFYGLMERRMADKFAREEMSRVFTLFLDDDLPAPGMQRKHHHPMSLPRARAAAAASHSSTLGGISGAGATTAAPVESTFARITAADIRRVAALVGERLTEAEIAEMIEEADRDGDGEVTEDDFIRVMRKTTLW</sequence>
<dbReference type="FunFam" id="1.10.238.10:FF:000178">
    <property type="entry name" value="Calmodulin-2 A"/>
    <property type="match status" value="1"/>
</dbReference>
<dbReference type="Gene3D" id="1.10.238.10">
    <property type="entry name" value="EF-hand"/>
    <property type="match status" value="2"/>
</dbReference>
<dbReference type="InterPro" id="IPR011992">
    <property type="entry name" value="EF-hand-dom_pair"/>
</dbReference>
<dbReference type="Proteomes" id="UP001212152">
    <property type="component" value="Unassembled WGS sequence"/>
</dbReference>
<dbReference type="GO" id="GO:0005509">
    <property type="term" value="F:calcium ion binding"/>
    <property type="evidence" value="ECO:0007669"/>
    <property type="project" value="InterPro"/>
</dbReference>
<organism evidence="5 6">
    <name type="scientific">Geranomyces variabilis</name>
    <dbReference type="NCBI Taxonomy" id="109894"/>
    <lineage>
        <taxon>Eukaryota</taxon>
        <taxon>Fungi</taxon>
        <taxon>Fungi incertae sedis</taxon>
        <taxon>Chytridiomycota</taxon>
        <taxon>Chytridiomycota incertae sedis</taxon>
        <taxon>Chytridiomycetes</taxon>
        <taxon>Spizellomycetales</taxon>
        <taxon>Powellomycetaceae</taxon>
        <taxon>Geranomyces</taxon>
    </lineage>
</organism>
<dbReference type="FunFam" id="1.10.238.10:FF:000003">
    <property type="entry name" value="Calmodulin A"/>
    <property type="match status" value="1"/>
</dbReference>
<accession>A0AAD5XVT1</accession>
<dbReference type="InterPro" id="IPR050230">
    <property type="entry name" value="CALM/Myosin/TropC-like"/>
</dbReference>
<dbReference type="PROSITE" id="PS50222">
    <property type="entry name" value="EF_HAND_2"/>
    <property type="match status" value="3"/>
</dbReference>
<feature type="compositionally biased region" description="Low complexity" evidence="3">
    <location>
        <begin position="31"/>
        <end position="52"/>
    </location>
</feature>
<dbReference type="SMART" id="SM00054">
    <property type="entry name" value="EFh"/>
    <property type="match status" value="3"/>
</dbReference>
<feature type="region of interest" description="Disordered" evidence="3">
    <location>
        <begin position="1"/>
        <end position="52"/>
    </location>
</feature>
<dbReference type="AlphaFoldDB" id="A0AAD5XVT1"/>
<evidence type="ECO:0000259" key="4">
    <source>
        <dbReference type="PROSITE" id="PS50222"/>
    </source>
</evidence>
<evidence type="ECO:0000256" key="3">
    <source>
        <dbReference type="SAM" id="MobiDB-lite"/>
    </source>
</evidence>
<proteinExistence type="predicted"/>
<dbReference type="GO" id="GO:0016460">
    <property type="term" value="C:myosin II complex"/>
    <property type="evidence" value="ECO:0007669"/>
    <property type="project" value="TreeGrafter"/>
</dbReference>
<dbReference type="InterPro" id="IPR018247">
    <property type="entry name" value="EF_Hand_1_Ca_BS"/>
</dbReference>
<gene>
    <name evidence="5" type="ORF">HDU87_002583</name>
</gene>
<dbReference type="SUPFAM" id="SSF47473">
    <property type="entry name" value="EF-hand"/>
    <property type="match status" value="1"/>
</dbReference>
<dbReference type="PANTHER" id="PTHR23048:SF59">
    <property type="entry name" value="EF-HAND SUPERFAMILY PROTEIN"/>
    <property type="match status" value="1"/>
</dbReference>
<protein>
    <recommendedName>
        <fullName evidence="4">EF-hand domain-containing protein</fullName>
    </recommendedName>
</protein>
<keyword evidence="6" id="KW-1185">Reference proteome</keyword>
<dbReference type="Pfam" id="PF13833">
    <property type="entry name" value="EF-hand_8"/>
    <property type="match status" value="1"/>
</dbReference>
<feature type="domain" description="EF-hand" evidence="4">
    <location>
        <begin position="224"/>
        <end position="259"/>
    </location>
</feature>
<dbReference type="PANTHER" id="PTHR23048">
    <property type="entry name" value="MYOSIN LIGHT CHAIN 1, 3"/>
    <property type="match status" value="1"/>
</dbReference>
<keyword evidence="2" id="KW-0106">Calcium</keyword>
<keyword evidence="1" id="KW-0677">Repeat</keyword>
<dbReference type="InterPro" id="IPR002048">
    <property type="entry name" value="EF_hand_dom"/>
</dbReference>
<feature type="domain" description="EF-hand" evidence="4">
    <location>
        <begin position="103"/>
        <end position="138"/>
    </location>
</feature>
<reference evidence="5" key="1">
    <citation type="submission" date="2020-05" db="EMBL/GenBank/DDBJ databases">
        <title>Phylogenomic resolution of chytrid fungi.</title>
        <authorList>
            <person name="Stajich J.E."/>
            <person name="Amses K."/>
            <person name="Simmons R."/>
            <person name="Seto K."/>
            <person name="Myers J."/>
            <person name="Bonds A."/>
            <person name="Quandt C.A."/>
            <person name="Barry K."/>
            <person name="Liu P."/>
            <person name="Grigoriev I."/>
            <person name="Longcore J.E."/>
            <person name="James T.Y."/>
        </authorList>
    </citation>
    <scope>NUCLEOTIDE SEQUENCE</scope>
    <source>
        <strain evidence="5">JEL0379</strain>
    </source>
</reference>